<dbReference type="PANTHER" id="PTHR38011">
    <property type="entry name" value="DIHYDROFOLATE REDUCTASE FAMILY PROTEIN (AFU_ORTHOLOGUE AFUA_8G06820)"/>
    <property type="match status" value="1"/>
</dbReference>
<dbReference type="PANTHER" id="PTHR38011:SF7">
    <property type="entry name" value="2,5-DIAMINO-6-RIBOSYLAMINO-4(3H)-PYRIMIDINONE 5'-PHOSPHATE REDUCTASE"/>
    <property type="match status" value="1"/>
</dbReference>
<dbReference type="InterPro" id="IPR002734">
    <property type="entry name" value="RibDG_C"/>
</dbReference>
<dbReference type="Pfam" id="PF01872">
    <property type="entry name" value="RibD_C"/>
    <property type="match status" value="1"/>
</dbReference>
<keyword evidence="2" id="KW-0521">NADP</keyword>
<dbReference type="Proteomes" id="UP000824049">
    <property type="component" value="Unassembled WGS sequence"/>
</dbReference>
<dbReference type="SUPFAM" id="SSF53597">
    <property type="entry name" value="Dihydrofolate reductase-like"/>
    <property type="match status" value="1"/>
</dbReference>
<evidence type="ECO:0000313" key="5">
    <source>
        <dbReference type="EMBL" id="HIZ40078.1"/>
    </source>
</evidence>
<dbReference type="AlphaFoldDB" id="A0A9D2ELU6"/>
<reference evidence="5" key="2">
    <citation type="submission" date="2021-04" db="EMBL/GenBank/DDBJ databases">
        <authorList>
            <person name="Gilroy R."/>
        </authorList>
    </citation>
    <scope>NUCLEOTIDE SEQUENCE</scope>
    <source>
        <strain evidence="5">CHK179-28034</strain>
    </source>
</reference>
<gene>
    <name evidence="5" type="ORF">H9968_09190</name>
</gene>
<protein>
    <submittedName>
        <fullName evidence="5">Dihydrofolate reductase family protein</fullName>
    </submittedName>
</protein>
<evidence type="ECO:0000313" key="6">
    <source>
        <dbReference type="Proteomes" id="UP000824049"/>
    </source>
</evidence>
<evidence type="ECO:0000259" key="4">
    <source>
        <dbReference type="Pfam" id="PF01872"/>
    </source>
</evidence>
<accession>A0A9D2ELU6</accession>
<dbReference type="Gene3D" id="3.40.430.10">
    <property type="entry name" value="Dihydrofolate Reductase, subunit A"/>
    <property type="match status" value="1"/>
</dbReference>
<dbReference type="GO" id="GO:0008703">
    <property type="term" value="F:5-amino-6-(5-phosphoribosylamino)uracil reductase activity"/>
    <property type="evidence" value="ECO:0007669"/>
    <property type="project" value="InterPro"/>
</dbReference>
<evidence type="ECO:0000256" key="3">
    <source>
        <dbReference type="ARBA" id="ARBA00023002"/>
    </source>
</evidence>
<keyword evidence="3" id="KW-0560">Oxidoreductase</keyword>
<dbReference type="EMBL" id="DXBR01000085">
    <property type="protein sequence ID" value="HIZ40078.1"/>
    <property type="molecule type" value="Genomic_DNA"/>
</dbReference>
<dbReference type="GO" id="GO:0009231">
    <property type="term" value="P:riboflavin biosynthetic process"/>
    <property type="evidence" value="ECO:0007669"/>
    <property type="project" value="InterPro"/>
</dbReference>
<reference evidence="5" key="1">
    <citation type="journal article" date="2021" name="PeerJ">
        <title>Extensive microbial diversity within the chicken gut microbiome revealed by metagenomics and culture.</title>
        <authorList>
            <person name="Gilroy R."/>
            <person name="Ravi A."/>
            <person name="Getino M."/>
            <person name="Pursley I."/>
            <person name="Horton D.L."/>
            <person name="Alikhan N.F."/>
            <person name="Baker D."/>
            <person name="Gharbi K."/>
            <person name="Hall N."/>
            <person name="Watson M."/>
            <person name="Adriaenssens E.M."/>
            <person name="Foster-Nyarko E."/>
            <person name="Jarju S."/>
            <person name="Secka A."/>
            <person name="Antonio M."/>
            <person name="Oren A."/>
            <person name="Chaudhuri R.R."/>
            <person name="La Ragione R."/>
            <person name="Hildebrand F."/>
            <person name="Pallen M.J."/>
        </authorList>
    </citation>
    <scope>NUCLEOTIDE SEQUENCE</scope>
    <source>
        <strain evidence="5">CHK179-28034</strain>
    </source>
</reference>
<sequence>MKQNKNRPYVVCHILSALDGNISGSYFMMPELQPVQEAFARIRADYQCDAYLAGAVTAASIYADGFLDEEEIEELEAARIYPRETYVADPQAQHYAVIIDTEGSLRWNKGHIKRAGMPELHMIEILTENVSDGYLAMLRRAGISYLFAGKERLDIGRLLETLKKEFGVNSLMITGGGMVDWSFLQAGAIDELSLVLSPLAGGETDKATVFDRSDYLAENVPTAFSLLDVRKVEGDGIWLRYVPKNRR</sequence>
<proteinExistence type="predicted"/>
<dbReference type="InterPro" id="IPR024072">
    <property type="entry name" value="DHFR-like_dom_sf"/>
</dbReference>
<evidence type="ECO:0000256" key="1">
    <source>
        <dbReference type="ARBA" id="ARBA00005104"/>
    </source>
</evidence>
<comment type="caution">
    <text evidence="5">The sequence shown here is derived from an EMBL/GenBank/DDBJ whole genome shotgun (WGS) entry which is preliminary data.</text>
</comment>
<organism evidence="5 6">
    <name type="scientific">Candidatus Anaerobutyricum stercoris</name>
    <dbReference type="NCBI Taxonomy" id="2838457"/>
    <lineage>
        <taxon>Bacteria</taxon>
        <taxon>Bacillati</taxon>
        <taxon>Bacillota</taxon>
        <taxon>Clostridia</taxon>
        <taxon>Lachnospirales</taxon>
        <taxon>Lachnospiraceae</taxon>
        <taxon>Anaerobutyricum</taxon>
    </lineage>
</organism>
<evidence type="ECO:0000256" key="2">
    <source>
        <dbReference type="ARBA" id="ARBA00022857"/>
    </source>
</evidence>
<name>A0A9D2ELU6_9FIRM</name>
<dbReference type="InterPro" id="IPR050765">
    <property type="entry name" value="Riboflavin_Biosynth_HTPR"/>
</dbReference>
<feature type="domain" description="Bacterial bifunctional deaminase-reductase C-terminal" evidence="4">
    <location>
        <begin position="8"/>
        <end position="229"/>
    </location>
</feature>
<comment type="pathway">
    <text evidence="1">Cofactor biosynthesis; riboflavin biosynthesis.</text>
</comment>